<evidence type="ECO:0000313" key="6">
    <source>
        <dbReference type="WBParaSite" id="SBAD_0000784701-mRNA-1"/>
    </source>
</evidence>
<dbReference type="OrthoDB" id="10045365at2759"/>
<dbReference type="InterPro" id="IPR000742">
    <property type="entry name" value="EGF"/>
</dbReference>
<protein>
    <submittedName>
        <fullName evidence="6">EGF-like domain-containing protein</fullName>
    </submittedName>
</protein>
<feature type="domain" description="EGF-like" evidence="3">
    <location>
        <begin position="142"/>
        <end position="172"/>
    </location>
</feature>
<accession>A0A183IVB2</accession>
<keyword evidence="2" id="KW-0812">Transmembrane</keyword>
<keyword evidence="1" id="KW-1015">Disulfide bond</keyword>
<evidence type="ECO:0000256" key="1">
    <source>
        <dbReference type="PROSITE-ProRule" id="PRU00076"/>
    </source>
</evidence>
<reference evidence="6" key="1">
    <citation type="submission" date="2016-06" db="UniProtKB">
        <authorList>
            <consortium name="WormBaseParasite"/>
        </authorList>
    </citation>
    <scope>IDENTIFICATION</scope>
</reference>
<keyword evidence="2" id="KW-1133">Transmembrane helix</keyword>
<proteinExistence type="predicted"/>
<comment type="caution">
    <text evidence="1">Lacks conserved residue(s) required for the propagation of feature annotation.</text>
</comment>
<evidence type="ECO:0000313" key="4">
    <source>
        <dbReference type="EMBL" id="VDP13527.1"/>
    </source>
</evidence>
<dbReference type="Gene3D" id="2.10.25.10">
    <property type="entry name" value="Laminin"/>
    <property type="match status" value="1"/>
</dbReference>
<dbReference type="PROSITE" id="PS50026">
    <property type="entry name" value="EGF_3"/>
    <property type="match status" value="1"/>
</dbReference>
<gene>
    <name evidence="4" type="ORF">SBAD_LOCUS7559</name>
</gene>
<dbReference type="WBParaSite" id="SBAD_0000784701-mRNA-1">
    <property type="protein sequence ID" value="SBAD_0000784701-mRNA-1"/>
    <property type="gene ID" value="SBAD_0000784701"/>
</dbReference>
<dbReference type="Proteomes" id="UP000270296">
    <property type="component" value="Unassembled WGS sequence"/>
</dbReference>
<feature type="transmembrane region" description="Helical" evidence="2">
    <location>
        <begin position="122"/>
        <end position="144"/>
    </location>
</feature>
<dbReference type="AlphaFoldDB" id="A0A183IVB2"/>
<organism evidence="6">
    <name type="scientific">Soboliphyme baturini</name>
    <dbReference type="NCBI Taxonomy" id="241478"/>
    <lineage>
        <taxon>Eukaryota</taxon>
        <taxon>Metazoa</taxon>
        <taxon>Ecdysozoa</taxon>
        <taxon>Nematoda</taxon>
        <taxon>Enoplea</taxon>
        <taxon>Dorylaimia</taxon>
        <taxon>Dioctophymatida</taxon>
        <taxon>Dioctophymatoidea</taxon>
        <taxon>Soboliphymatidae</taxon>
        <taxon>Soboliphyme</taxon>
    </lineage>
</organism>
<sequence length="176" mass="18879">MHRAIHVVLKILYHLTSMPHRHLIFRKYLPRNATVAKAVDGGERTQGSFPELGFAEIDGATATTRNRPTWQKVPCRVQSRLTGFVWNDVLNDVGINGTAAVAAAIQSVETYRISAKTSAFPYGYGMGLLTAATLASALVALVGGNCMCKNGGYCAEGQSCICANGWVGPKCESKCN</sequence>
<name>A0A183IVB2_9BILA</name>
<feature type="disulfide bond" evidence="1">
    <location>
        <begin position="162"/>
        <end position="171"/>
    </location>
</feature>
<evidence type="ECO:0000259" key="3">
    <source>
        <dbReference type="PROSITE" id="PS50026"/>
    </source>
</evidence>
<keyword evidence="5" id="KW-1185">Reference proteome</keyword>
<keyword evidence="1" id="KW-0245">EGF-like domain</keyword>
<keyword evidence="2" id="KW-0472">Membrane</keyword>
<dbReference type="PROSITE" id="PS00022">
    <property type="entry name" value="EGF_1"/>
    <property type="match status" value="1"/>
</dbReference>
<reference evidence="4 5" key="2">
    <citation type="submission" date="2018-11" db="EMBL/GenBank/DDBJ databases">
        <authorList>
            <consortium name="Pathogen Informatics"/>
        </authorList>
    </citation>
    <scope>NUCLEOTIDE SEQUENCE [LARGE SCALE GENOMIC DNA]</scope>
</reference>
<dbReference type="EMBL" id="UZAM01010738">
    <property type="protein sequence ID" value="VDP13527.1"/>
    <property type="molecule type" value="Genomic_DNA"/>
</dbReference>
<evidence type="ECO:0000256" key="2">
    <source>
        <dbReference type="SAM" id="Phobius"/>
    </source>
</evidence>
<evidence type="ECO:0000313" key="5">
    <source>
        <dbReference type="Proteomes" id="UP000270296"/>
    </source>
</evidence>